<keyword evidence="3" id="KW-1185">Reference proteome</keyword>
<name>A0ABV1JYN2_9PSEU</name>
<gene>
    <name evidence="2" type="ORF">WHI96_19875</name>
</gene>
<evidence type="ECO:0000313" key="2">
    <source>
        <dbReference type="EMBL" id="MEQ3541074.1"/>
    </source>
</evidence>
<dbReference type="EMBL" id="JBEDNP010000012">
    <property type="protein sequence ID" value="MEQ3541074.1"/>
    <property type="molecule type" value="Genomic_DNA"/>
</dbReference>
<organism evidence="2 3">
    <name type="scientific">Pseudonocardia tropica</name>
    <dbReference type="NCBI Taxonomy" id="681289"/>
    <lineage>
        <taxon>Bacteria</taxon>
        <taxon>Bacillati</taxon>
        <taxon>Actinomycetota</taxon>
        <taxon>Actinomycetes</taxon>
        <taxon>Pseudonocardiales</taxon>
        <taxon>Pseudonocardiaceae</taxon>
        <taxon>Pseudonocardia</taxon>
    </lineage>
</organism>
<protein>
    <submittedName>
        <fullName evidence="2">Uncharacterized protein</fullName>
    </submittedName>
</protein>
<dbReference type="RefSeq" id="WP_345644771.1">
    <property type="nucleotide sequence ID" value="NZ_BAABLY010000027.1"/>
</dbReference>
<reference evidence="2 3" key="1">
    <citation type="submission" date="2024-03" db="EMBL/GenBank/DDBJ databases">
        <title>Draft genome sequence of Pseudonocardia tropica JCM 19149.</title>
        <authorList>
            <person name="Butdee W."/>
            <person name="Duangmal K."/>
        </authorList>
    </citation>
    <scope>NUCLEOTIDE SEQUENCE [LARGE SCALE GENOMIC DNA]</scope>
    <source>
        <strain evidence="2 3">JCM 19149</strain>
    </source>
</reference>
<dbReference type="Proteomes" id="UP001464923">
    <property type="component" value="Unassembled WGS sequence"/>
</dbReference>
<evidence type="ECO:0000256" key="1">
    <source>
        <dbReference type="SAM" id="MobiDB-lite"/>
    </source>
</evidence>
<evidence type="ECO:0000313" key="3">
    <source>
        <dbReference type="Proteomes" id="UP001464923"/>
    </source>
</evidence>
<feature type="region of interest" description="Disordered" evidence="1">
    <location>
        <begin position="24"/>
        <end position="45"/>
    </location>
</feature>
<sequence>MPLRDDLGAGTVLLRPDGVVAWSAGAGPIPRRSGGRPAAGSEPAA</sequence>
<comment type="caution">
    <text evidence="2">The sequence shown here is derived from an EMBL/GenBank/DDBJ whole genome shotgun (WGS) entry which is preliminary data.</text>
</comment>
<dbReference type="Gene3D" id="3.40.30.120">
    <property type="match status" value="1"/>
</dbReference>
<accession>A0ABV1JYN2</accession>
<proteinExistence type="predicted"/>